<sequence length="88" mass="10133">HLLRQIRTIFENSKELAIQSLNYSNDETIICRPSTIVLWSKNLLKEPTEIQTKQQRLLIGKASVIVTVVGFFWIDGNTLVVRQLLLLL</sequence>
<feature type="non-terminal residue" evidence="2">
    <location>
        <position position="1"/>
    </location>
</feature>
<feature type="transmembrane region" description="Helical" evidence="1">
    <location>
        <begin position="57"/>
        <end position="74"/>
    </location>
</feature>
<dbReference type="Proteomes" id="UP000790347">
    <property type="component" value="Unassembled WGS sequence"/>
</dbReference>
<dbReference type="AlphaFoldDB" id="A0A922ICL1"/>
<proteinExistence type="predicted"/>
<gene>
    <name evidence="2" type="ORF">DERF_000318</name>
</gene>
<reference evidence="2" key="2">
    <citation type="journal article" date="2022" name="Res Sq">
        <title>Comparative Genomics Reveals Insights into the Divergent Evolution of Astigmatic Mites and Household Pest Adaptations.</title>
        <authorList>
            <person name="Xiong Q."/>
            <person name="Wan A.T.-Y."/>
            <person name="Liu X.-Y."/>
            <person name="Fung C.S.-H."/>
            <person name="Xiao X."/>
            <person name="Malainual N."/>
            <person name="Hou J."/>
            <person name="Wang L."/>
            <person name="Wang M."/>
            <person name="Yang K."/>
            <person name="Cui Y."/>
            <person name="Leung E."/>
            <person name="Nong W."/>
            <person name="Shin S.-K."/>
            <person name="Au S."/>
            <person name="Jeong K.Y."/>
            <person name="Chew F.T."/>
            <person name="Hui J."/>
            <person name="Leung T.F."/>
            <person name="Tungtrongchitr A."/>
            <person name="Zhong N."/>
            <person name="Liu Z."/>
            <person name="Tsui S."/>
        </authorList>
    </citation>
    <scope>NUCLEOTIDE SEQUENCE</scope>
    <source>
        <strain evidence="2">Derf</strain>
        <tissue evidence="2">Whole organism</tissue>
    </source>
</reference>
<comment type="caution">
    <text evidence="2">The sequence shown here is derived from an EMBL/GenBank/DDBJ whole genome shotgun (WGS) entry which is preliminary data.</text>
</comment>
<dbReference type="EMBL" id="ASGP02000001">
    <property type="protein sequence ID" value="KAH9526218.1"/>
    <property type="molecule type" value="Genomic_DNA"/>
</dbReference>
<evidence type="ECO:0000256" key="1">
    <source>
        <dbReference type="SAM" id="Phobius"/>
    </source>
</evidence>
<reference evidence="2" key="1">
    <citation type="submission" date="2013-05" db="EMBL/GenBank/DDBJ databases">
        <authorList>
            <person name="Yim A.K.Y."/>
            <person name="Chan T.F."/>
            <person name="Ji K.M."/>
            <person name="Liu X.Y."/>
            <person name="Zhou J.W."/>
            <person name="Li R.Q."/>
            <person name="Yang K.Y."/>
            <person name="Li J."/>
            <person name="Li M."/>
            <person name="Law P.T.W."/>
            <person name="Wu Y.L."/>
            <person name="Cai Z.L."/>
            <person name="Qin H."/>
            <person name="Bao Y."/>
            <person name="Leung R.K.K."/>
            <person name="Ng P.K.S."/>
            <person name="Zou J."/>
            <person name="Zhong X.J."/>
            <person name="Ran P.X."/>
            <person name="Zhong N.S."/>
            <person name="Liu Z.G."/>
            <person name="Tsui S.K.W."/>
        </authorList>
    </citation>
    <scope>NUCLEOTIDE SEQUENCE</scope>
    <source>
        <strain evidence="2">Derf</strain>
        <tissue evidence="2">Whole organism</tissue>
    </source>
</reference>
<accession>A0A922ICL1</accession>
<evidence type="ECO:0000313" key="3">
    <source>
        <dbReference type="Proteomes" id="UP000790347"/>
    </source>
</evidence>
<name>A0A922ICL1_DERFA</name>
<keyword evidence="1" id="KW-0472">Membrane</keyword>
<protein>
    <submittedName>
        <fullName evidence="2">Uncharacterized protein</fullName>
    </submittedName>
</protein>
<organism evidence="2 3">
    <name type="scientific">Dermatophagoides farinae</name>
    <name type="common">American house dust mite</name>
    <dbReference type="NCBI Taxonomy" id="6954"/>
    <lineage>
        <taxon>Eukaryota</taxon>
        <taxon>Metazoa</taxon>
        <taxon>Ecdysozoa</taxon>
        <taxon>Arthropoda</taxon>
        <taxon>Chelicerata</taxon>
        <taxon>Arachnida</taxon>
        <taxon>Acari</taxon>
        <taxon>Acariformes</taxon>
        <taxon>Sarcoptiformes</taxon>
        <taxon>Astigmata</taxon>
        <taxon>Psoroptidia</taxon>
        <taxon>Analgoidea</taxon>
        <taxon>Pyroglyphidae</taxon>
        <taxon>Dermatophagoidinae</taxon>
        <taxon>Dermatophagoides</taxon>
    </lineage>
</organism>
<keyword evidence="1" id="KW-1133">Transmembrane helix</keyword>
<feature type="non-terminal residue" evidence="2">
    <location>
        <position position="88"/>
    </location>
</feature>
<evidence type="ECO:0000313" key="2">
    <source>
        <dbReference type="EMBL" id="KAH9526218.1"/>
    </source>
</evidence>
<keyword evidence="1" id="KW-0812">Transmembrane</keyword>
<keyword evidence="3" id="KW-1185">Reference proteome</keyword>